<reference evidence="1" key="1">
    <citation type="journal article" date="2010" name="Nature">
        <title>The Dynamic genome of Hydra.</title>
        <authorList>
            <person name="Chapman J.A."/>
            <person name="Kirkness E.F."/>
            <person name="Simakov O."/>
            <person name="Hampson S.E."/>
            <person name="Mitros T."/>
            <person name="Weinmaier T."/>
            <person name="Rattei T."/>
            <person name="Balasubramanian P.G."/>
            <person name="Borman J."/>
            <person name="Busam D."/>
            <person name="Disbennett K."/>
            <person name="Pfannkoch C."/>
            <person name="Sumin N."/>
            <person name="Sutton G."/>
            <person name="Viswanathan L."/>
            <person name="Walenz B."/>
            <person name="Goodstein D.M."/>
            <person name="Hellsten U."/>
            <person name="Kawashima T."/>
            <person name="Prochnik S.E."/>
            <person name="Putnam N.H."/>
            <person name="Shu S."/>
            <person name="Blumberg B."/>
            <person name="Dana C.E."/>
            <person name="Gee L."/>
            <person name="Kibler D.F."/>
            <person name="Law L."/>
            <person name="Lindgens D."/>
            <person name="Martinez D.E."/>
            <person name="Peng J."/>
            <person name="Wigge P.A."/>
            <person name="Bertulat B."/>
            <person name="Guder C."/>
            <person name="Nakamura Y."/>
            <person name="Ozbek S."/>
            <person name="Watanabe H."/>
            <person name="Khalturin K."/>
            <person name="Hemmrich G."/>
            <person name="Franke A."/>
            <person name="Augustin R."/>
            <person name="Fraune S."/>
            <person name="Hayakawa E."/>
            <person name="Hayakawa S."/>
            <person name="Hirose M."/>
            <person name="Hwang J."/>
            <person name="Ikeo K."/>
            <person name="Nishimiya-Fujisawa C."/>
            <person name="Ogura A."/>
            <person name="Takahashi T."/>
            <person name="Steinmetz P.R."/>
            <person name="Zhang X."/>
            <person name="Aufschnaiter R."/>
            <person name="Eder M.K."/>
            <person name="Gorny A.K."/>
            <person name="Salvenmoser W."/>
            <person name="Heimberg A.M."/>
            <person name="Wheeler B.M."/>
            <person name="Peterson K.J."/>
            <person name="Boettger A."/>
            <person name="Tischler P."/>
            <person name="Wolf A."/>
            <person name="Gojobori T."/>
            <person name="Remington K.A."/>
            <person name="Strausberg R.L."/>
            <person name="Venter J."/>
            <person name="Technau U."/>
            <person name="Hobmayer B."/>
            <person name="Bosch T.C."/>
            <person name="Holstein T.W."/>
            <person name="Fujisawa T."/>
            <person name="Bode H.R."/>
            <person name="David C.N."/>
            <person name="Rokhsar D.S."/>
            <person name="Steele R.E."/>
        </authorList>
    </citation>
    <scope>NUCLEOTIDE SEQUENCE</scope>
</reference>
<evidence type="ECO:0000313" key="1">
    <source>
        <dbReference type="EMBL" id="CBA33922.1"/>
    </source>
</evidence>
<organism evidence="1">
    <name type="scientific">Curvibacter symbiont subsp. Hydra magnipapillata</name>
    <dbReference type="NCBI Taxonomy" id="667019"/>
    <lineage>
        <taxon>Bacteria</taxon>
        <taxon>Pseudomonadati</taxon>
        <taxon>Pseudomonadota</taxon>
        <taxon>Betaproteobacteria</taxon>
        <taxon>Burkholderiales</taxon>
        <taxon>Comamonadaceae</taxon>
        <taxon>Curvibacter</taxon>
    </lineage>
</organism>
<protein>
    <submittedName>
        <fullName evidence="1">Uncharacterized protein</fullName>
    </submittedName>
</protein>
<proteinExistence type="predicted"/>
<accession>C9YH96</accession>
<name>C9YH96_CURXX</name>
<dbReference type="EMBL" id="FN543108">
    <property type="protein sequence ID" value="CBA33922.1"/>
    <property type="molecule type" value="Genomic_DNA"/>
</dbReference>
<dbReference type="AlphaFoldDB" id="C9YH96"/>
<sequence length="200" mass="22251">MNRRVRAPALRYVMRVGTLLLPFLVLCSGCTAMLPSAQTDSSTFASFDEARLAVEVLVPMQSNWHLIEVGNLNPANHPNATHLTQADIVRKFFVPNTMLTRDDLDPGVLTCVAARGNCRGIELIISKITKSRTGGFFKDVTNFSRRTETTGWRFSATILMVDDLVVYRAWGGQPWVNELEVTHNPLGPMQDMNFSGIVKP</sequence>
<gene>
    <name evidence="1" type="ORF">Csp_B21460</name>
</gene>